<gene>
    <name evidence="3" type="ORF">N0V87_008635</name>
</gene>
<dbReference type="InterPro" id="IPR010730">
    <property type="entry name" value="HET"/>
</dbReference>
<dbReference type="Gene3D" id="1.25.40.10">
    <property type="entry name" value="Tetratricopeptide repeat domain"/>
    <property type="match status" value="1"/>
</dbReference>
<dbReference type="Pfam" id="PF06985">
    <property type="entry name" value="HET"/>
    <property type="match status" value="1"/>
</dbReference>
<evidence type="ECO:0000259" key="2">
    <source>
        <dbReference type="Pfam" id="PF06985"/>
    </source>
</evidence>
<dbReference type="Proteomes" id="UP001140562">
    <property type="component" value="Unassembled WGS sequence"/>
</dbReference>
<evidence type="ECO:0000313" key="4">
    <source>
        <dbReference type="Proteomes" id="UP001140562"/>
    </source>
</evidence>
<feature type="domain" description="NB-ARC" evidence="1">
    <location>
        <begin position="300"/>
        <end position="469"/>
    </location>
</feature>
<keyword evidence="4" id="KW-1185">Reference proteome</keyword>
<dbReference type="PANTHER" id="PTHR10622:SF11">
    <property type="entry name" value="HET-DOMAIN-CONTAINING PROTEIN"/>
    <property type="match status" value="1"/>
</dbReference>
<dbReference type="InterPro" id="IPR002182">
    <property type="entry name" value="NB-ARC"/>
</dbReference>
<evidence type="ECO:0000259" key="1">
    <source>
        <dbReference type="Pfam" id="PF00931"/>
    </source>
</evidence>
<name>A0A9W9BVZ3_9PLEO</name>
<feature type="domain" description="Heterokaryon incompatibility" evidence="2">
    <location>
        <begin position="27"/>
        <end position="131"/>
    </location>
</feature>
<organism evidence="3 4">
    <name type="scientific">Didymella glomerata</name>
    <dbReference type="NCBI Taxonomy" id="749621"/>
    <lineage>
        <taxon>Eukaryota</taxon>
        <taxon>Fungi</taxon>
        <taxon>Dikarya</taxon>
        <taxon>Ascomycota</taxon>
        <taxon>Pezizomycotina</taxon>
        <taxon>Dothideomycetes</taxon>
        <taxon>Pleosporomycetidae</taxon>
        <taxon>Pleosporales</taxon>
        <taxon>Pleosporineae</taxon>
        <taxon>Didymellaceae</taxon>
        <taxon>Didymella</taxon>
    </lineage>
</organism>
<dbReference type="PANTHER" id="PTHR10622">
    <property type="entry name" value="HET DOMAIN-CONTAINING PROTEIN"/>
    <property type="match status" value="1"/>
</dbReference>
<dbReference type="Pfam" id="PF00931">
    <property type="entry name" value="NB-ARC"/>
    <property type="match status" value="1"/>
</dbReference>
<accession>A0A9W9BVZ3</accession>
<reference evidence="3" key="1">
    <citation type="submission" date="2022-10" db="EMBL/GenBank/DDBJ databases">
        <title>Tapping the CABI collections for fungal endophytes: first genome assemblies for Collariella, Neodidymelliopsis, Ascochyta clinopodiicola, Didymella pomorum, Didymosphaeria variabile, Neocosmospora piperis and Neocucurbitaria cava.</title>
        <authorList>
            <person name="Hill R."/>
        </authorList>
    </citation>
    <scope>NUCLEOTIDE SEQUENCE</scope>
    <source>
        <strain evidence="3">IMI 360193</strain>
    </source>
</reference>
<evidence type="ECO:0000313" key="3">
    <source>
        <dbReference type="EMBL" id="KAJ4332138.1"/>
    </source>
</evidence>
<dbReference type="Gene3D" id="3.40.50.300">
    <property type="entry name" value="P-loop containing nucleotide triphosphate hydrolases"/>
    <property type="match status" value="1"/>
</dbReference>
<dbReference type="SUPFAM" id="SSF52540">
    <property type="entry name" value="P-loop containing nucleoside triphosphate hydrolases"/>
    <property type="match status" value="1"/>
</dbReference>
<dbReference type="EMBL" id="JAPEUV010000127">
    <property type="protein sequence ID" value="KAJ4332138.1"/>
    <property type="molecule type" value="Genomic_DNA"/>
</dbReference>
<dbReference type="OrthoDB" id="1658288at2759"/>
<dbReference type="InterPro" id="IPR011990">
    <property type="entry name" value="TPR-like_helical_dom_sf"/>
</dbReference>
<dbReference type="AlphaFoldDB" id="A0A9W9BVZ3"/>
<protein>
    <recommendedName>
        <fullName evidence="5">HET-domain-containing protein</fullName>
    </recommendedName>
</protein>
<dbReference type="Pfam" id="PF13424">
    <property type="entry name" value="TPR_12"/>
    <property type="match status" value="1"/>
</dbReference>
<dbReference type="SUPFAM" id="SSF48452">
    <property type="entry name" value="TPR-like"/>
    <property type="match status" value="1"/>
</dbReference>
<comment type="caution">
    <text evidence="3">The sequence shown here is derived from an EMBL/GenBank/DDBJ whole genome shotgun (WGS) entry which is preliminary data.</text>
</comment>
<proteinExistence type="predicted"/>
<dbReference type="GO" id="GO:0043531">
    <property type="term" value="F:ADP binding"/>
    <property type="evidence" value="ECO:0007669"/>
    <property type="project" value="InterPro"/>
</dbReference>
<evidence type="ECO:0008006" key="5">
    <source>
        <dbReference type="Google" id="ProtNLM"/>
    </source>
</evidence>
<sequence length="673" mass="76682">MRLLETTDGRTYTLTHDFIKKERYPPYAILSHTWDTDQEVTFDDIVEDQSNKYRKLRTSLRLPQRSVKRGYKKLQFCAQQAKRDGLRYFWVDTCCINKQSPEELNRAINSMFRWYKHASRCYVYLSDVSTSRWSNVSWQHAFTKSRWFTRGWTLQELLAPTVVEFFSREGTCLGTRLELRQTIHDITDIPLEALSGAPLSKFGVDERLSWAVERQTSREEDEVYALLGIFDVKLPFIYTEGYDQALRRLLDAIESGHTASMHWPDREKYGLTSNIPFRRDNDFVSRKTLAVIHDRFSEFAACISIVGLGGVGKSQIAIEYTHQVLDKEPNTRVFWVHAETEARFAHSYREIAEMIKMRDWDNPTANVVQLVNAWLCNDATEPWLLIVDSADDANVLLDDVPASGSSAQSPGRRTKLPFASILSSSHTGSILVTTRNREVASLVADPGKDIIELGPMDDDEAFALLRKKFNSTVKSDDAIPDGTAFEMHRLVQHATRDWLDRHGEHLYWKGLIVVLMDKHFPVGYHENLMGCAKLYPHAKAALDNTPQGEDALEAWASLCFKVAWYAADRGDTDKAYGYILDSYDVREILWGADAPLTLDSLNSLALVLHRSGRYVEAKERYQRALQGSDGLRGLTRVQSFANTKRKDPAGHYVQVPMPMVRSARTGASATRGA</sequence>
<dbReference type="InterPro" id="IPR027417">
    <property type="entry name" value="P-loop_NTPase"/>
</dbReference>